<evidence type="ECO:0000256" key="3">
    <source>
        <dbReference type="ARBA" id="ARBA00022729"/>
    </source>
</evidence>
<name>A0A158G3Y7_9BURK</name>
<sequence length="320" mass="34741">MDNYAQISLYLDFFYTKNTTSKSPAMQIEPINSLRLRLKHPSTEKRMKSSNKLTAALLGLTLALLAGTARADQLADIKARGTLVCGVLANFEPFGFQDPVSREIVGYDVDYCKGVAKALGVKPVLQVVSMEARIPELLQGRVDVLAAVLGYSPARAEQLAFTHQYYVAKQVIAVKTSGPFKARDDLDGKRVSTIKGSSNIAIMGRVMPSVQLVSYDDSPSAFLAMVQGKVNGFVVSEPIMHRFAAKLGPDTNVAALSPPVGLEYWGLGIKKGEPALLDAVNNALDGMEKSGEAQQIFDTWLGPKTIYQMHRDFKIGSIKG</sequence>
<proteinExistence type="inferred from homology"/>
<gene>
    <name evidence="5" type="ORF">AWB69_02020</name>
</gene>
<dbReference type="AlphaFoldDB" id="A0A158G3Y7"/>
<reference evidence="5 6" key="1">
    <citation type="submission" date="2016-01" db="EMBL/GenBank/DDBJ databases">
        <authorList>
            <person name="Oliw E.H."/>
        </authorList>
    </citation>
    <scope>NUCLEOTIDE SEQUENCE [LARGE SCALE GENOMIC DNA]</scope>
    <source>
        <strain evidence="5">LMG 27134</strain>
    </source>
</reference>
<dbReference type="Proteomes" id="UP000054683">
    <property type="component" value="Unassembled WGS sequence"/>
</dbReference>
<evidence type="ECO:0000259" key="4">
    <source>
        <dbReference type="SMART" id="SM00062"/>
    </source>
</evidence>
<dbReference type="EMBL" id="FCOK02000010">
    <property type="protein sequence ID" value="SAL26838.1"/>
    <property type="molecule type" value="Genomic_DNA"/>
</dbReference>
<evidence type="ECO:0000313" key="5">
    <source>
        <dbReference type="EMBL" id="SAL26838.1"/>
    </source>
</evidence>
<feature type="domain" description="Solute-binding protein family 3/N-terminal" evidence="4">
    <location>
        <begin position="82"/>
        <end position="304"/>
    </location>
</feature>
<evidence type="ECO:0000256" key="1">
    <source>
        <dbReference type="ARBA" id="ARBA00010333"/>
    </source>
</evidence>
<dbReference type="GO" id="GO:0030288">
    <property type="term" value="C:outer membrane-bounded periplasmic space"/>
    <property type="evidence" value="ECO:0007669"/>
    <property type="project" value="TreeGrafter"/>
</dbReference>
<comment type="similarity">
    <text evidence="1">Belongs to the bacterial solute-binding protein 3 family.</text>
</comment>
<dbReference type="Gene3D" id="3.40.190.10">
    <property type="entry name" value="Periplasmic binding protein-like II"/>
    <property type="match status" value="2"/>
</dbReference>
<dbReference type="SMART" id="SM00062">
    <property type="entry name" value="PBPb"/>
    <property type="match status" value="1"/>
</dbReference>
<dbReference type="SUPFAM" id="SSF53850">
    <property type="entry name" value="Periplasmic binding protein-like II"/>
    <property type="match status" value="1"/>
</dbReference>
<dbReference type="InterPro" id="IPR001638">
    <property type="entry name" value="Solute-binding_3/MltF_N"/>
</dbReference>
<dbReference type="PANTHER" id="PTHR30085:SF6">
    <property type="entry name" value="ABC TRANSPORTER GLUTAMINE-BINDING PROTEIN GLNH"/>
    <property type="match status" value="1"/>
</dbReference>
<keyword evidence="2" id="KW-0813">Transport</keyword>
<dbReference type="GO" id="GO:0006865">
    <property type="term" value="P:amino acid transport"/>
    <property type="evidence" value="ECO:0007669"/>
    <property type="project" value="TreeGrafter"/>
</dbReference>
<evidence type="ECO:0000256" key="2">
    <source>
        <dbReference type="ARBA" id="ARBA00022448"/>
    </source>
</evidence>
<dbReference type="PANTHER" id="PTHR30085">
    <property type="entry name" value="AMINO ACID ABC TRANSPORTER PERMEASE"/>
    <property type="match status" value="1"/>
</dbReference>
<dbReference type="GO" id="GO:0005576">
    <property type="term" value="C:extracellular region"/>
    <property type="evidence" value="ECO:0007669"/>
    <property type="project" value="TreeGrafter"/>
</dbReference>
<organism evidence="5 6">
    <name type="scientific">Caballeronia udeis</name>
    <dbReference type="NCBI Taxonomy" id="1232866"/>
    <lineage>
        <taxon>Bacteria</taxon>
        <taxon>Pseudomonadati</taxon>
        <taxon>Pseudomonadota</taxon>
        <taxon>Betaproteobacteria</taxon>
        <taxon>Burkholderiales</taxon>
        <taxon>Burkholderiaceae</taxon>
        <taxon>Caballeronia</taxon>
    </lineage>
</organism>
<dbReference type="Pfam" id="PF00497">
    <property type="entry name" value="SBP_bac_3"/>
    <property type="match status" value="1"/>
</dbReference>
<dbReference type="InterPro" id="IPR051455">
    <property type="entry name" value="Bact_solute-bind_prot3"/>
</dbReference>
<keyword evidence="3" id="KW-0732">Signal</keyword>
<evidence type="ECO:0000313" key="6">
    <source>
        <dbReference type="Proteomes" id="UP000054683"/>
    </source>
</evidence>
<protein>
    <submittedName>
        <fullName evidence="5">Extracellular solute-binding protein</fullName>
    </submittedName>
</protein>
<accession>A0A158G3Y7</accession>
<dbReference type="CDD" id="cd13689">
    <property type="entry name" value="PBP2_BsGlnH"/>
    <property type="match status" value="1"/>
</dbReference>